<dbReference type="InterPro" id="IPR012296">
    <property type="entry name" value="Nuclease_put_TT1808"/>
</dbReference>
<dbReference type="STRING" id="947013.SAMN04488109_5687"/>
<sequence>MKTLHSNPSKILTLEEFLQLEETNTPCELIHGELIMSPSPTFEHQTILSRLHVLFFHAAESTGGTACFSPFDLYIDERNVFQPDLMYLSPAKKSFITPRGIKGPPDIAVEILSPSNRHTDIRDKKEGYLRIGVSEYWIVDPSHKNIAVFTPATGEEMPFHVFAGNDEVTSPIFPTLKFRVDTVFPA</sequence>
<dbReference type="PANTHER" id="PTHR34107:SF4">
    <property type="entry name" value="SLL1222 PROTEIN"/>
    <property type="match status" value="1"/>
</dbReference>
<keyword evidence="3" id="KW-1185">Reference proteome</keyword>
<keyword evidence="2" id="KW-0378">Hydrolase</keyword>
<gene>
    <name evidence="2" type="ORF">SAMN04488109_5687</name>
</gene>
<accession>A0A1M5WH47</accession>
<dbReference type="InterPro" id="IPR011335">
    <property type="entry name" value="Restrct_endonuc-II-like"/>
</dbReference>
<feature type="domain" description="Putative restriction endonuclease" evidence="1">
    <location>
        <begin position="14"/>
        <end position="179"/>
    </location>
</feature>
<dbReference type="SUPFAM" id="SSF52980">
    <property type="entry name" value="Restriction endonuclease-like"/>
    <property type="match status" value="1"/>
</dbReference>
<reference evidence="2 3" key="1">
    <citation type="submission" date="2016-11" db="EMBL/GenBank/DDBJ databases">
        <authorList>
            <person name="Jaros S."/>
            <person name="Januszkiewicz K."/>
            <person name="Wedrychowicz H."/>
        </authorList>
    </citation>
    <scope>NUCLEOTIDE SEQUENCE [LARGE SCALE GENOMIC DNA]</scope>
    <source>
        <strain evidence="2 3">DSM 24574</strain>
    </source>
</reference>
<dbReference type="Proteomes" id="UP000184212">
    <property type="component" value="Unassembled WGS sequence"/>
</dbReference>
<protein>
    <submittedName>
        <fullName evidence="2">Endonuclease, Uma2 family (Restriction endonuclease fold)</fullName>
    </submittedName>
</protein>
<dbReference type="GO" id="GO:0004519">
    <property type="term" value="F:endonuclease activity"/>
    <property type="evidence" value="ECO:0007669"/>
    <property type="project" value="UniProtKB-KW"/>
</dbReference>
<dbReference type="AlphaFoldDB" id="A0A1M5WH47"/>
<dbReference type="EMBL" id="FQWQ01000005">
    <property type="protein sequence ID" value="SHH86708.1"/>
    <property type="molecule type" value="Genomic_DNA"/>
</dbReference>
<dbReference type="Pfam" id="PF05685">
    <property type="entry name" value="Uma2"/>
    <property type="match status" value="1"/>
</dbReference>
<name>A0A1M5WH47_9BACT</name>
<keyword evidence="2" id="KW-0255">Endonuclease</keyword>
<evidence type="ECO:0000313" key="3">
    <source>
        <dbReference type="Proteomes" id="UP000184212"/>
    </source>
</evidence>
<evidence type="ECO:0000259" key="1">
    <source>
        <dbReference type="Pfam" id="PF05685"/>
    </source>
</evidence>
<organism evidence="2 3">
    <name type="scientific">Chryseolinea serpens</name>
    <dbReference type="NCBI Taxonomy" id="947013"/>
    <lineage>
        <taxon>Bacteria</taxon>
        <taxon>Pseudomonadati</taxon>
        <taxon>Bacteroidota</taxon>
        <taxon>Cytophagia</taxon>
        <taxon>Cytophagales</taxon>
        <taxon>Fulvivirgaceae</taxon>
        <taxon>Chryseolinea</taxon>
    </lineage>
</organism>
<dbReference type="Gene3D" id="3.90.1570.10">
    <property type="entry name" value="tt1808, chain A"/>
    <property type="match status" value="1"/>
</dbReference>
<dbReference type="PANTHER" id="PTHR34107">
    <property type="entry name" value="SLL0198 PROTEIN-RELATED"/>
    <property type="match status" value="1"/>
</dbReference>
<keyword evidence="2" id="KW-0540">Nuclease</keyword>
<evidence type="ECO:0000313" key="2">
    <source>
        <dbReference type="EMBL" id="SHH86708.1"/>
    </source>
</evidence>
<proteinExistence type="predicted"/>
<dbReference type="InterPro" id="IPR008538">
    <property type="entry name" value="Uma2"/>
</dbReference>
<dbReference type="OrthoDB" id="9808428at2"/>
<dbReference type="CDD" id="cd06260">
    <property type="entry name" value="DUF820-like"/>
    <property type="match status" value="1"/>
</dbReference>